<dbReference type="Proteomes" id="UP000562929">
    <property type="component" value="Unassembled WGS sequence"/>
</dbReference>
<dbReference type="InterPro" id="IPR020806">
    <property type="entry name" value="PKS_PP-bd"/>
</dbReference>
<feature type="domain" description="Carrier" evidence="4">
    <location>
        <begin position="292"/>
        <end position="368"/>
    </location>
</feature>
<comment type="caution">
    <text evidence="5">The sequence shown here is derived from an EMBL/GenBank/DDBJ whole genome shotgun (WGS) entry which is preliminary data.</text>
</comment>
<dbReference type="InterPro" id="IPR036736">
    <property type="entry name" value="ACP-like_sf"/>
</dbReference>
<evidence type="ECO:0000313" key="5">
    <source>
        <dbReference type="EMBL" id="KAF4589848.1"/>
    </source>
</evidence>
<proteinExistence type="predicted"/>
<dbReference type="PROSITE" id="PS50075">
    <property type="entry name" value="CARRIER"/>
    <property type="match status" value="1"/>
</dbReference>
<dbReference type="InterPro" id="IPR013120">
    <property type="entry name" value="FAR_NAD-bd"/>
</dbReference>
<dbReference type="SUPFAM" id="SSF56801">
    <property type="entry name" value="Acetyl-CoA synthetase-like"/>
    <property type="match status" value="1"/>
</dbReference>
<keyword evidence="3" id="KW-0521">NADP</keyword>
<dbReference type="PANTHER" id="PTHR43439">
    <property type="entry name" value="PHENYLACETATE-COENZYME A LIGASE"/>
    <property type="match status" value="1"/>
</dbReference>
<evidence type="ECO:0000256" key="1">
    <source>
        <dbReference type="ARBA" id="ARBA00022450"/>
    </source>
</evidence>
<accession>A0A8H4Q8W2</accession>
<evidence type="ECO:0000259" key="4">
    <source>
        <dbReference type="PROSITE" id="PS50075"/>
    </source>
</evidence>
<evidence type="ECO:0000256" key="2">
    <source>
        <dbReference type="ARBA" id="ARBA00022553"/>
    </source>
</evidence>
<dbReference type="GO" id="GO:0031177">
    <property type="term" value="F:phosphopantetheine binding"/>
    <property type="evidence" value="ECO:0007669"/>
    <property type="project" value="InterPro"/>
</dbReference>
<keyword evidence="1" id="KW-0596">Phosphopantetheine</keyword>
<name>A0A8H4Q8W2_9HYPO</name>
<dbReference type="InterPro" id="IPR009081">
    <property type="entry name" value="PP-bd_ACP"/>
</dbReference>
<evidence type="ECO:0000313" key="6">
    <source>
        <dbReference type="Proteomes" id="UP000562929"/>
    </source>
</evidence>
<organism evidence="5 6">
    <name type="scientific">Ophiocordyceps camponoti-floridani</name>
    <dbReference type="NCBI Taxonomy" id="2030778"/>
    <lineage>
        <taxon>Eukaryota</taxon>
        <taxon>Fungi</taxon>
        <taxon>Dikarya</taxon>
        <taxon>Ascomycota</taxon>
        <taxon>Pezizomycotina</taxon>
        <taxon>Sordariomycetes</taxon>
        <taxon>Hypocreomycetidae</taxon>
        <taxon>Hypocreales</taxon>
        <taxon>Ophiocordycipitaceae</taxon>
        <taxon>Ophiocordyceps</taxon>
    </lineage>
</organism>
<dbReference type="Pfam" id="PF23562">
    <property type="entry name" value="AMP-binding_C_3"/>
    <property type="match status" value="1"/>
</dbReference>
<dbReference type="Pfam" id="PF07993">
    <property type="entry name" value="NAD_binding_4"/>
    <property type="match status" value="1"/>
</dbReference>
<reference evidence="5 6" key="1">
    <citation type="journal article" date="2020" name="G3 (Bethesda)">
        <title>Genetic Underpinnings of Host Manipulation by Ophiocordyceps as Revealed by Comparative Transcriptomics.</title>
        <authorList>
            <person name="Will I."/>
            <person name="Das B."/>
            <person name="Trinh T."/>
            <person name="Brachmann A."/>
            <person name="Ohm R.A."/>
            <person name="de Bekker C."/>
        </authorList>
    </citation>
    <scope>NUCLEOTIDE SEQUENCE [LARGE SCALE GENOMIC DNA]</scope>
    <source>
        <strain evidence="5 6">EC05</strain>
    </source>
</reference>
<dbReference type="Gene3D" id="3.40.50.12780">
    <property type="entry name" value="N-terminal domain of ligase-like"/>
    <property type="match status" value="1"/>
</dbReference>
<dbReference type="EMBL" id="JAACLJ010000003">
    <property type="protein sequence ID" value="KAF4589848.1"/>
    <property type="molecule type" value="Genomic_DNA"/>
</dbReference>
<sequence length="802" mass="89326">MPMTARNVMQAVQTARLTSPVPVSYFSSVPFVLQRLAEDDGGVDMLRSMTIVSFGGAALPVSVGDALVEAGVHLSSRFGSAESGFLMSSHRDYAVDDEWQYLRPVQDEKLLSFEPRGRGLWELVVKPAWPVRAKTNRPDGSYATSDLFEPHPHRSGLWRHHSRADGQMTLLNGKKFDPAPMEADILASTHNLLRDVLIFGEGRDYPGLLLFPLSNQDDDVSEKLWPEIERVNATTASHARITKPMLIVIPDEEIPLPKSSKGSILRHQAQEKYASVIDSAYRVVVASPAVLVPDGEVLPIVLDCFRRVLARTIHQDDDLFRQGVDSIACIQVRNLLQAASLTRRELPPNVIYDTGTVTRLVSYILRLRNGQDGSGEEDEEACIMNRLVNRYTMFPHLDFVPRNQRPTSIVLTGATGFMGARVLRQLLQNTSVNKVYCLVRATTRHEALERVKRSLRVLGPDCESPKLACLPYNLSITELGLSGTDELLLTREATVYIHLAWAVNFGLNLSSFEHHISGTHHLLTLSAKSRASFFFISSTAAVLRSSNVPIPETPSEDATEASPLGYGRSKWVAERVCAVANRLYASSAPVSVIRVGQLCGDEDGVWNASEAFPLMLSTASVAGCLPDLPGEVLNWLPVEQAARAVTEIALSSHPVDKMEYGSQTGTLVYHVLNPSPWPTWKQLLQWVSEEEGGPCFQIVSPKTWLSRLEEALKCKRPSGHPAEPLLEVWKNSYSEVDRDPRPTFPEFDIERSQRMSATLRLVGPLSRERVIKLWRWIQCVDLGRVQATDNNHEHTYLCINQR</sequence>
<dbReference type="InterPro" id="IPR042099">
    <property type="entry name" value="ANL_N_sf"/>
</dbReference>
<dbReference type="SUPFAM" id="SSF47336">
    <property type="entry name" value="ACP-like"/>
    <property type="match status" value="1"/>
</dbReference>
<dbReference type="Gene3D" id="3.40.50.720">
    <property type="entry name" value="NAD(P)-binding Rossmann-like Domain"/>
    <property type="match status" value="1"/>
</dbReference>
<dbReference type="AlphaFoldDB" id="A0A8H4Q8W2"/>
<dbReference type="Gene3D" id="1.10.1200.10">
    <property type="entry name" value="ACP-like"/>
    <property type="match status" value="1"/>
</dbReference>
<protein>
    <submittedName>
        <fullName evidence="5">Linear gramicidin synthase subunit d</fullName>
    </submittedName>
</protein>
<keyword evidence="2" id="KW-0597">Phosphoprotein</keyword>
<dbReference type="PANTHER" id="PTHR43439:SF2">
    <property type="entry name" value="ENZYME, PUTATIVE (JCVI)-RELATED"/>
    <property type="match status" value="1"/>
</dbReference>
<dbReference type="InterPro" id="IPR036291">
    <property type="entry name" value="NAD(P)-bd_dom_sf"/>
</dbReference>
<gene>
    <name evidence="5" type="ORF">GQ602_003737</name>
</gene>
<dbReference type="Pfam" id="PF00550">
    <property type="entry name" value="PP-binding"/>
    <property type="match status" value="1"/>
</dbReference>
<dbReference type="InterPro" id="IPR051414">
    <property type="entry name" value="Adenylate-forming_Reductase"/>
</dbReference>
<dbReference type="SUPFAM" id="SSF51735">
    <property type="entry name" value="NAD(P)-binding Rossmann-fold domains"/>
    <property type="match status" value="1"/>
</dbReference>
<dbReference type="SMART" id="SM00823">
    <property type="entry name" value="PKS_PP"/>
    <property type="match status" value="1"/>
</dbReference>
<dbReference type="OrthoDB" id="429813at2759"/>
<evidence type="ECO:0000256" key="3">
    <source>
        <dbReference type="ARBA" id="ARBA00022857"/>
    </source>
</evidence>
<keyword evidence="6" id="KW-1185">Reference proteome</keyword>